<sequence length="178" mass="20335">MTDSSSARDSLSNFQVVHVFTLSEGLFKQVSDLGRVAPYQFHWKTVMDIGVVSKGLILVDTGTMEVDIAREMKEGLLLFGKGEDLLRRWKDFLDQTFSVECSPEGFEEFLRWRIRPVLERSCEWPGGVFNFFQEILSSVLISEALLLTGGNRQKTAQILGISRNTLRNRMQDKEVIKK</sequence>
<dbReference type="InterPro" id="IPR002197">
    <property type="entry name" value="HTH_Fis"/>
</dbReference>
<dbReference type="Proteomes" id="UP000027059">
    <property type="component" value="Chromosome"/>
</dbReference>
<gene>
    <name evidence="2" type="ORF">Y981_12505</name>
</gene>
<accession>A0A059XYN7</accession>
<reference evidence="2 3" key="2">
    <citation type="journal article" date="2015" name="Biomed. Res. Int.">
        <title>Effects of Arsenite Resistance on the Growth and Functional Gene Expression of Leptospirillum ferriphilum and Acidithiobacillus thiooxidans in Pure Culture and Coculture.</title>
        <authorList>
            <person name="Jiang H."/>
            <person name="Liang Y."/>
            <person name="Yin H."/>
            <person name="Xiao Y."/>
            <person name="Guo X."/>
            <person name="Xu Y."/>
            <person name="Hu Q."/>
            <person name="Liu H."/>
            <person name="Liu X."/>
        </authorList>
    </citation>
    <scope>NUCLEOTIDE SEQUENCE [LARGE SCALE GENOMIC DNA]</scope>
    <source>
        <strain evidence="2 3">YSK</strain>
    </source>
</reference>
<evidence type="ECO:0000259" key="1">
    <source>
        <dbReference type="Pfam" id="PF02954"/>
    </source>
</evidence>
<protein>
    <recommendedName>
        <fullName evidence="1">DNA binding HTH domain-containing protein</fullName>
    </recommendedName>
</protein>
<dbReference type="GO" id="GO:0043565">
    <property type="term" value="F:sequence-specific DNA binding"/>
    <property type="evidence" value="ECO:0007669"/>
    <property type="project" value="InterPro"/>
</dbReference>
<dbReference type="InterPro" id="IPR009057">
    <property type="entry name" value="Homeodomain-like_sf"/>
</dbReference>
<dbReference type="Pfam" id="PF02954">
    <property type="entry name" value="HTH_8"/>
    <property type="match status" value="1"/>
</dbReference>
<dbReference type="Gene3D" id="1.10.10.60">
    <property type="entry name" value="Homeodomain-like"/>
    <property type="match status" value="1"/>
</dbReference>
<organism evidence="2 3">
    <name type="scientific">Leptospirillum ferriphilum YSK</name>
    <dbReference type="NCBI Taxonomy" id="1441628"/>
    <lineage>
        <taxon>Bacteria</taxon>
        <taxon>Pseudomonadati</taxon>
        <taxon>Nitrospirota</taxon>
        <taxon>Nitrospiria</taxon>
        <taxon>Nitrospirales</taxon>
        <taxon>Nitrospiraceae</taxon>
        <taxon>Leptospirillum</taxon>
    </lineage>
</organism>
<dbReference type="PRINTS" id="PR01590">
    <property type="entry name" value="HTHFIS"/>
</dbReference>
<reference evidence="3" key="1">
    <citation type="submission" date="2014-02" db="EMBL/GenBank/DDBJ databases">
        <title>Complete genome sequence and comparative genomic analysis of the nitrogen-fixing bacterium Leptospirillum ferriphilum YSK.</title>
        <authorList>
            <person name="Guo X."/>
            <person name="Yin H."/>
            <person name="Liang Y."/>
            <person name="Hu Q."/>
            <person name="Ma L."/>
            <person name="Xiao Y."/>
            <person name="Zhang X."/>
            <person name="Qiu G."/>
            <person name="Liu X."/>
        </authorList>
    </citation>
    <scope>NUCLEOTIDE SEQUENCE [LARGE SCALE GENOMIC DNA]</scope>
    <source>
        <strain evidence="3">YSK</strain>
    </source>
</reference>
<evidence type="ECO:0000313" key="3">
    <source>
        <dbReference type="Proteomes" id="UP000027059"/>
    </source>
</evidence>
<dbReference type="EMBL" id="CP007243">
    <property type="protein sequence ID" value="AIA32033.1"/>
    <property type="molecule type" value="Genomic_DNA"/>
</dbReference>
<dbReference type="AlphaFoldDB" id="A0A059XYN7"/>
<dbReference type="SUPFAM" id="SSF46689">
    <property type="entry name" value="Homeodomain-like"/>
    <property type="match status" value="1"/>
</dbReference>
<dbReference type="OrthoDB" id="9802388at2"/>
<dbReference type="HOGENOM" id="CLU_1508811_0_0_0"/>
<proteinExistence type="predicted"/>
<dbReference type="RefSeq" id="WP_038506370.1">
    <property type="nucleotide sequence ID" value="NZ_CP007243.1"/>
</dbReference>
<name>A0A059XYN7_9BACT</name>
<keyword evidence="3" id="KW-1185">Reference proteome</keyword>
<feature type="domain" description="DNA binding HTH" evidence="1">
    <location>
        <begin position="138"/>
        <end position="171"/>
    </location>
</feature>
<evidence type="ECO:0000313" key="2">
    <source>
        <dbReference type="EMBL" id="AIA32033.1"/>
    </source>
</evidence>
<dbReference type="KEGG" id="lfp:Y981_12505"/>